<organism evidence="1">
    <name type="scientific">candidate division CPR3 bacterium</name>
    <dbReference type="NCBI Taxonomy" id="2268181"/>
    <lineage>
        <taxon>Bacteria</taxon>
        <taxon>Bacteria division CPR3</taxon>
    </lineage>
</organism>
<name>A0A7C1SR62_UNCC3</name>
<protein>
    <submittedName>
        <fullName evidence="1">Uncharacterized protein</fullName>
    </submittedName>
</protein>
<dbReference type="Proteomes" id="UP000885695">
    <property type="component" value="Unassembled WGS sequence"/>
</dbReference>
<proteinExistence type="predicted"/>
<evidence type="ECO:0000313" key="1">
    <source>
        <dbReference type="EMBL" id="HEB13598.1"/>
    </source>
</evidence>
<reference evidence="1" key="1">
    <citation type="journal article" date="2020" name="mSystems">
        <title>Genome- and Community-Level Interaction Insights into Carbon Utilization and Element Cycling Functions of Hydrothermarchaeota in Hydrothermal Sediment.</title>
        <authorList>
            <person name="Zhou Z."/>
            <person name="Liu Y."/>
            <person name="Xu W."/>
            <person name="Pan J."/>
            <person name="Luo Z.H."/>
            <person name="Li M."/>
        </authorList>
    </citation>
    <scope>NUCLEOTIDE SEQUENCE [LARGE SCALE GENOMIC DNA]</scope>
    <source>
        <strain evidence="1">HyVt-369</strain>
    </source>
</reference>
<accession>A0A7C1SR62</accession>
<dbReference type="EMBL" id="DRHL01000072">
    <property type="protein sequence ID" value="HEB13598.1"/>
    <property type="molecule type" value="Genomic_DNA"/>
</dbReference>
<gene>
    <name evidence="1" type="ORF">ENI13_01310</name>
</gene>
<sequence length="111" mass="13150">MPGGQPRKPGVIFRASKRNKRIRVRMGEPLRIKARVRSKDDTVLFVVIPKRIWKLWRMERGDILEFVILSYEKGVEMRDQKNAIIEQITSEELLPLYELKSIKGYRKPTKK</sequence>
<dbReference type="AlphaFoldDB" id="A0A7C1SR62"/>
<comment type="caution">
    <text evidence="1">The sequence shown here is derived from an EMBL/GenBank/DDBJ whole genome shotgun (WGS) entry which is preliminary data.</text>
</comment>